<accession>A0A3L6PL75</accession>
<gene>
    <name evidence="2" type="ORF">C2845_PM14G02680</name>
</gene>
<organism evidence="2 3">
    <name type="scientific">Panicum miliaceum</name>
    <name type="common">Proso millet</name>
    <name type="synonym">Broomcorn millet</name>
    <dbReference type="NCBI Taxonomy" id="4540"/>
    <lineage>
        <taxon>Eukaryota</taxon>
        <taxon>Viridiplantae</taxon>
        <taxon>Streptophyta</taxon>
        <taxon>Embryophyta</taxon>
        <taxon>Tracheophyta</taxon>
        <taxon>Spermatophyta</taxon>
        <taxon>Magnoliopsida</taxon>
        <taxon>Liliopsida</taxon>
        <taxon>Poales</taxon>
        <taxon>Poaceae</taxon>
        <taxon>PACMAD clade</taxon>
        <taxon>Panicoideae</taxon>
        <taxon>Panicodae</taxon>
        <taxon>Paniceae</taxon>
        <taxon>Panicinae</taxon>
        <taxon>Panicum</taxon>
        <taxon>Panicum sect. Panicum</taxon>
    </lineage>
</organism>
<comment type="caution">
    <text evidence="2">The sequence shown here is derived from an EMBL/GenBank/DDBJ whole genome shotgun (WGS) entry which is preliminary data.</text>
</comment>
<dbReference type="AlphaFoldDB" id="A0A3L6PL75"/>
<feature type="compositionally biased region" description="Polar residues" evidence="1">
    <location>
        <begin position="1"/>
        <end position="21"/>
    </location>
</feature>
<sequence>MGASRPTTSAHRTSSLTSSPNPLGESSFRSCVQDWDDQDPLEDSTRLGHRAQDLGGELIEECWCLR</sequence>
<dbReference type="EMBL" id="PQIB02000016">
    <property type="protein sequence ID" value="RLM60631.1"/>
    <property type="molecule type" value="Genomic_DNA"/>
</dbReference>
<reference evidence="3" key="1">
    <citation type="journal article" date="2019" name="Nat. Commun.">
        <title>The genome of broomcorn millet.</title>
        <authorList>
            <person name="Zou C."/>
            <person name="Miki D."/>
            <person name="Li D."/>
            <person name="Tang Q."/>
            <person name="Xiao L."/>
            <person name="Rajput S."/>
            <person name="Deng P."/>
            <person name="Jia W."/>
            <person name="Huang R."/>
            <person name="Zhang M."/>
            <person name="Sun Y."/>
            <person name="Hu J."/>
            <person name="Fu X."/>
            <person name="Schnable P.S."/>
            <person name="Li F."/>
            <person name="Zhang H."/>
            <person name="Feng B."/>
            <person name="Zhu X."/>
            <person name="Liu R."/>
            <person name="Schnable J.C."/>
            <person name="Zhu J.-K."/>
            <person name="Zhang H."/>
        </authorList>
    </citation>
    <scope>NUCLEOTIDE SEQUENCE [LARGE SCALE GENOMIC DNA]</scope>
</reference>
<dbReference type="Proteomes" id="UP000275267">
    <property type="component" value="Unassembled WGS sequence"/>
</dbReference>
<evidence type="ECO:0000313" key="2">
    <source>
        <dbReference type="EMBL" id="RLM60631.1"/>
    </source>
</evidence>
<protein>
    <submittedName>
        <fullName evidence="2">Uncharacterized protein</fullName>
    </submittedName>
</protein>
<evidence type="ECO:0000313" key="3">
    <source>
        <dbReference type="Proteomes" id="UP000275267"/>
    </source>
</evidence>
<name>A0A3L6PL75_PANMI</name>
<evidence type="ECO:0000256" key="1">
    <source>
        <dbReference type="SAM" id="MobiDB-lite"/>
    </source>
</evidence>
<feature type="region of interest" description="Disordered" evidence="1">
    <location>
        <begin position="1"/>
        <end position="46"/>
    </location>
</feature>
<proteinExistence type="predicted"/>
<keyword evidence="3" id="KW-1185">Reference proteome</keyword>